<accession>A0A0R1ZB42</accession>
<evidence type="ECO:0000256" key="2">
    <source>
        <dbReference type="ARBA" id="ARBA00022741"/>
    </source>
</evidence>
<dbReference type="GO" id="GO:0030272">
    <property type="term" value="F:5-formyltetrahydrofolate cyclo-ligase activity"/>
    <property type="evidence" value="ECO:0007669"/>
    <property type="project" value="UniProtKB-EC"/>
</dbReference>
<keyword evidence="3 4" id="KW-0067">ATP-binding</keyword>
<keyword evidence="5" id="KW-0460">Magnesium</keyword>
<dbReference type="Pfam" id="PF01812">
    <property type="entry name" value="5-FTHF_cyc-lig"/>
    <property type="match status" value="1"/>
</dbReference>
<dbReference type="InterPro" id="IPR002698">
    <property type="entry name" value="FTHF_cligase"/>
</dbReference>
<dbReference type="SUPFAM" id="SSF100950">
    <property type="entry name" value="NagB/RpiA/CoA transferase-like"/>
    <property type="match status" value="1"/>
</dbReference>
<evidence type="ECO:0000256" key="5">
    <source>
        <dbReference type="RuleBase" id="RU361279"/>
    </source>
</evidence>
<organism evidence="6 7">
    <name type="scientific">Ligilactobacillus araffinosus DSM 20653</name>
    <dbReference type="NCBI Taxonomy" id="1423820"/>
    <lineage>
        <taxon>Bacteria</taxon>
        <taxon>Bacillati</taxon>
        <taxon>Bacillota</taxon>
        <taxon>Bacilli</taxon>
        <taxon>Lactobacillales</taxon>
        <taxon>Lactobacillaceae</taxon>
        <taxon>Ligilactobacillus</taxon>
    </lineage>
</organism>
<dbReference type="EMBL" id="AYYZ01000029">
    <property type="protein sequence ID" value="KRM52013.1"/>
    <property type="molecule type" value="Genomic_DNA"/>
</dbReference>
<evidence type="ECO:0000256" key="1">
    <source>
        <dbReference type="ARBA" id="ARBA00010638"/>
    </source>
</evidence>
<feature type="binding site" evidence="4">
    <location>
        <position position="50"/>
    </location>
    <ligand>
        <name>substrate</name>
    </ligand>
</feature>
<keyword evidence="2 4" id="KW-0547">Nucleotide-binding</keyword>
<keyword evidence="7" id="KW-1185">Reference proteome</keyword>
<evidence type="ECO:0000256" key="4">
    <source>
        <dbReference type="PIRSR" id="PIRSR006806-1"/>
    </source>
</evidence>
<keyword evidence="5" id="KW-0479">Metal-binding</keyword>
<dbReference type="NCBIfam" id="TIGR02727">
    <property type="entry name" value="MTHFS_bact"/>
    <property type="match status" value="1"/>
</dbReference>
<gene>
    <name evidence="6" type="ORF">FC64_GL001207</name>
</gene>
<name>A0A0R1ZB42_9LACO</name>
<evidence type="ECO:0000313" key="6">
    <source>
        <dbReference type="EMBL" id="KRM52013.1"/>
    </source>
</evidence>
<dbReference type="EC" id="6.3.3.2" evidence="5"/>
<comment type="catalytic activity">
    <reaction evidence="5">
        <text>(6S)-5-formyl-5,6,7,8-tetrahydrofolate + ATP = (6R)-5,10-methenyltetrahydrofolate + ADP + phosphate</text>
        <dbReference type="Rhea" id="RHEA:10488"/>
        <dbReference type="ChEBI" id="CHEBI:30616"/>
        <dbReference type="ChEBI" id="CHEBI:43474"/>
        <dbReference type="ChEBI" id="CHEBI:57455"/>
        <dbReference type="ChEBI" id="CHEBI:57457"/>
        <dbReference type="ChEBI" id="CHEBI:456216"/>
        <dbReference type="EC" id="6.3.3.2"/>
    </reaction>
</comment>
<dbReference type="RefSeq" id="WP_057907030.1">
    <property type="nucleotide sequence ID" value="NZ_AYYZ01000029.1"/>
</dbReference>
<dbReference type="GO" id="GO:0035999">
    <property type="term" value="P:tetrahydrofolate interconversion"/>
    <property type="evidence" value="ECO:0007669"/>
    <property type="project" value="TreeGrafter"/>
</dbReference>
<dbReference type="PATRIC" id="fig|1423820.4.peg.1233"/>
<dbReference type="AlphaFoldDB" id="A0A0R1ZB42"/>
<dbReference type="GO" id="GO:0009396">
    <property type="term" value="P:folic acid-containing compound biosynthetic process"/>
    <property type="evidence" value="ECO:0007669"/>
    <property type="project" value="TreeGrafter"/>
</dbReference>
<protein>
    <recommendedName>
        <fullName evidence="5">5-formyltetrahydrofolate cyclo-ligase</fullName>
        <ecNumber evidence="5">6.3.3.2</ecNumber>
    </recommendedName>
</protein>
<feature type="binding site" evidence="4">
    <location>
        <begin position="132"/>
        <end position="140"/>
    </location>
    <ligand>
        <name>ATP</name>
        <dbReference type="ChEBI" id="CHEBI:30616"/>
    </ligand>
</feature>
<comment type="cofactor">
    <cofactor evidence="5">
        <name>Mg(2+)</name>
        <dbReference type="ChEBI" id="CHEBI:18420"/>
    </cofactor>
</comment>
<comment type="similarity">
    <text evidence="1 5">Belongs to the 5-formyltetrahydrofolate cyclo-ligase family.</text>
</comment>
<proteinExistence type="inferred from homology"/>
<dbReference type="Proteomes" id="UP000051291">
    <property type="component" value="Unassembled WGS sequence"/>
</dbReference>
<comment type="caution">
    <text evidence="6">The sequence shown here is derived from an EMBL/GenBank/DDBJ whole genome shotgun (WGS) entry which is preliminary data.</text>
</comment>
<dbReference type="PANTHER" id="PTHR23407">
    <property type="entry name" value="ATPASE INHIBITOR/5-FORMYLTETRAHYDROFOLATE CYCLO-LIGASE"/>
    <property type="match status" value="1"/>
</dbReference>
<dbReference type="InterPro" id="IPR024185">
    <property type="entry name" value="FTHF_cligase-like_sf"/>
</dbReference>
<dbReference type="Gene3D" id="3.40.50.10420">
    <property type="entry name" value="NagB/RpiA/CoA transferase-like"/>
    <property type="match status" value="1"/>
</dbReference>
<feature type="binding site" evidence="4">
    <location>
        <position position="55"/>
    </location>
    <ligand>
        <name>substrate</name>
    </ligand>
</feature>
<dbReference type="PIRSF" id="PIRSF006806">
    <property type="entry name" value="FTHF_cligase"/>
    <property type="match status" value="1"/>
</dbReference>
<feature type="binding site" evidence="4">
    <location>
        <begin position="4"/>
        <end position="8"/>
    </location>
    <ligand>
        <name>ATP</name>
        <dbReference type="ChEBI" id="CHEBI:30616"/>
    </ligand>
</feature>
<dbReference type="PANTHER" id="PTHR23407:SF1">
    <property type="entry name" value="5-FORMYLTETRAHYDROFOLATE CYCLO-LIGASE"/>
    <property type="match status" value="1"/>
</dbReference>
<dbReference type="GO" id="GO:0005524">
    <property type="term" value="F:ATP binding"/>
    <property type="evidence" value="ECO:0007669"/>
    <property type="project" value="UniProtKB-KW"/>
</dbReference>
<dbReference type="GO" id="GO:0046872">
    <property type="term" value="F:metal ion binding"/>
    <property type="evidence" value="ECO:0007669"/>
    <property type="project" value="UniProtKB-KW"/>
</dbReference>
<dbReference type="InterPro" id="IPR037171">
    <property type="entry name" value="NagB/RpiA_transferase-like"/>
</dbReference>
<sequence>MESKAEIRKNVLHQLTVKPKSERESETQKLVMQFLKLDEYQNATSIGITISNFPELDTHQLIKRILKDQKKVCCPITLPHHQMDFIEISPDTNFKKSDFGIWEPEWKKEKVNNQPDILIVPGIKYALDTHQRVGFGGGFYDRFLKKFNGHTITLALPEQVTLRADWQIEPTDMSIDQILH</sequence>
<evidence type="ECO:0000313" key="7">
    <source>
        <dbReference type="Proteomes" id="UP000051291"/>
    </source>
</evidence>
<dbReference type="STRING" id="1423820.FC64_GL001207"/>
<evidence type="ECO:0000256" key="3">
    <source>
        <dbReference type="ARBA" id="ARBA00022840"/>
    </source>
</evidence>
<reference evidence="6 7" key="1">
    <citation type="journal article" date="2015" name="Genome Announc.">
        <title>Expanding the biotechnology potential of lactobacilli through comparative genomics of 213 strains and associated genera.</title>
        <authorList>
            <person name="Sun Z."/>
            <person name="Harris H.M."/>
            <person name="McCann A."/>
            <person name="Guo C."/>
            <person name="Argimon S."/>
            <person name="Zhang W."/>
            <person name="Yang X."/>
            <person name="Jeffery I.B."/>
            <person name="Cooney J.C."/>
            <person name="Kagawa T.F."/>
            <person name="Liu W."/>
            <person name="Song Y."/>
            <person name="Salvetti E."/>
            <person name="Wrobel A."/>
            <person name="Rasinkangas P."/>
            <person name="Parkhill J."/>
            <person name="Rea M.C."/>
            <person name="O'Sullivan O."/>
            <person name="Ritari J."/>
            <person name="Douillard F.P."/>
            <person name="Paul Ross R."/>
            <person name="Yang R."/>
            <person name="Briner A.E."/>
            <person name="Felis G.E."/>
            <person name="de Vos W.M."/>
            <person name="Barrangou R."/>
            <person name="Klaenhammer T.R."/>
            <person name="Caufield P.W."/>
            <person name="Cui Y."/>
            <person name="Zhang H."/>
            <person name="O'Toole P.W."/>
        </authorList>
    </citation>
    <scope>NUCLEOTIDE SEQUENCE [LARGE SCALE GENOMIC DNA]</scope>
    <source>
        <strain evidence="6 7">DSM 20653</strain>
    </source>
</reference>